<keyword evidence="4" id="KW-1185">Reference proteome</keyword>
<reference evidence="4" key="1">
    <citation type="submission" date="2016-05" db="EMBL/GenBank/DDBJ databases">
        <title>Draft genome of Corynebacterium afermentans subsp. afermentans LCDC 88199T.</title>
        <authorList>
            <person name="Bernier A.-M."/>
            <person name="Bernard K."/>
        </authorList>
    </citation>
    <scope>NUCLEOTIDE SEQUENCE [LARGE SCALE GENOMIC DNA]</scope>
    <source>
        <strain evidence="4">NML130454</strain>
    </source>
</reference>
<evidence type="ECO:0000256" key="1">
    <source>
        <dbReference type="SAM" id="MobiDB-lite"/>
    </source>
</evidence>
<evidence type="ECO:0000313" key="3">
    <source>
        <dbReference type="EMBL" id="OAM36498.1"/>
    </source>
</evidence>
<keyword evidence="2" id="KW-0812">Transmembrane</keyword>
<organism evidence="3 4">
    <name type="scientific">Eikenella halliae</name>
    <dbReference type="NCBI Taxonomy" id="1795832"/>
    <lineage>
        <taxon>Bacteria</taxon>
        <taxon>Pseudomonadati</taxon>
        <taxon>Pseudomonadota</taxon>
        <taxon>Betaproteobacteria</taxon>
        <taxon>Neisseriales</taxon>
        <taxon>Neisseriaceae</taxon>
        <taxon>Eikenella</taxon>
    </lineage>
</organism>
<keyword evidence="2" id="KW-1133">Transmembrane helix</keyword>
<evidence type="ECO:0000313" key="4">
    <source>
        <dbReference type="Proteomes" id="UP000077726"/>
    </source>
</evidence>
<feature type="region of interest" description="Disordered" evidence="1">
    <location>
        <begin position="30"/>
        <end position="69"/>
    </location>
</feature>
<name>A0A1B6VTN7_9NEIS</name>
<dbReference type="EMBL" id="LXSQ01000030">
    <property type="protein sequence ID" value="OAM36498.1"/>
    <property type="molecule type" value="Genomic_DNA"/>
</dbReference>
<dbReference type="Proteomes" id="UP000077726">
    <property type="component" value="Unassembled WGS sequence"/>
</dbReference>
<keyword evidence="2" id="KW-0472">Membrane</keyword>
<accession>A0A1B6VTN7</accession>
<sequence length="149" mass="16888">MFRIDQMAHNLPRLFLPQRKLRLVAQAHRKRPAPEAPAAITCKGMPLEKPKSAKRRDTKASSSPNTGLGTMESICATAPLRSWESGMVDMVGLSEGTGAKEWHTEMVLIFLSQFITIINLINIKRKLKSPLFRLFKQTIATNQKRMIFR</sequence>
<evidence type="ECO:0000256" key="2">
    <source>
        <dbReference type="SAM" id="Phobius"/>
    </source>
</evidence>
<dbReference type="AlphaFoldDB" id="A0A1B6VTN7"/>
<gene>
    <name evidence="3" type="ORF">A7Q00_12095</name>
</gene>
<feature type="transmembrane region" description="Helical" evidence="2">
    <location>
        <begin position="106"/>
        <end position="123"/>
    </location>
</feature>
<protein>
    <submittedName>
        <fullName evidence="3">Uncharacterized protein</fullName>
    </submittedName>
</protein>
<comment type="caution">
    <text evidence="3">The sequence shown here is derived from an EMBL/GenBank/DDBJ whole genome shotgun (WGS) entry which is preliminary data.</text>
</comment>
<proteinExistence type="predicted"/>